<keyword evidence="2 3" id="KW-0175">Coiled coil</keyword>
<dbReference type="EMBL" id="JAHUTI010033049">
    <property type="protein sequence ID" value="MED6243247.1"/>
    <property type="molecule type" value="Genomic_DNA"/>
</dbReference>
<evidence type="ECO:0000256" key="1">
    <source>
        <dbReference type="ARBA" id="ARBA00005239"/>
    </source>
</evidence>
<keyword evidence="6" id="KW-1185">Reference proteome</keyword>
<comment type="caution">
    <text evidence="5">The sequence shown here is derived from an EMBL/GenBank/DDBJ whole genome shotgun (WGS) entry which is preliminary data.</text>
</comment>
<dbReference type="Pfam" id="PF16034">
    <property type="entry name" value="JAKMIP_CC3"/>
    <property type="match status" value="1"/>
</dbReference>
<dbReference type="InterPro" id="IPR031994">
    <property type="entry name" value="JAKMIP_C"/>
</dbReference>
<dbReference type="GO" id="GO:0016301">
    <property type="term" value="F:kinase activity"/>
    <property type="evidence" value="ECO:0007669"/>
    <property type="project" value="UniProtKB-KW"/>
</dbReference>
<feature type="domain" description="Janus kinase and microtubule-interacting protein C-terminal" evidence="4">
    <location>
        <begin position="2"/>
        <end position="45"/>
    </location>
</feature>
<feature type="non-terminal residue" evidence="5">
    <location>
        <position position="108"/>
    </location>
</feature>
<feature type="coiled-coil region" evidence="3">
    <location>
        <begin position="3"/>
        <end position="37"/>
    </location>
</feature>
<gene>
    <name evidence="5" type="primary">JAKMIP3</name>
    <name evidence="5" type="ORF">ATANTOWER_017140</name>
</gene>
<sequence length="108" mass="12517">MKMRQMEGEELQLKDDIQDIRDQNELLEFRILELEERERRSPGINFKQLHFPEGLSPLQIYCEAEGITDIVISELLKKLDILGDNANLSNEEQVAVIHARTVLTLAEK</sequence>
<comment type="similarity">
    <text evidence="1">Belongs to the JAKMIP family.</text>
</comment>
<evidence type="ECO:0000313" key="5">
    <source>
        <dbReference type="EMBL" id="MED6243247.1"/>
    </source>
</evidence>
<dbReference type="Proteomes" id="UP001345963">
    <property type="component" value="Unassembled WGS sequence"/>
</dbReference>
<evidence type="ECO:0000313" key="6">
    <source>
        <dbReference type="Proteomes" id="UP001345963"/>
    </source>
</evidence>
<dbReference type="InterPro" id="IPR024836">
    <property type="entry name" value="JAKMIP"/>
</dbReference>
<organism evidence="5 6">
    <name type="scientific">Ataeniobius toweri</name>
    <dbReference type="NCBI Taxonomy" id="208326"/>
    <lineage>
        <taxon>Eukaryota</taxon>
        <taxon>Metazoa</taxon>
        <taxon>Chordata</taxon>
        <taxon>Craniata</taxon>
        <taxon>Vertebrata</taxon>
        <taxon>Euteleostomi</taxon>
        <taxon>Actinopterygii</taxon>
        <taxon>Neopterygii</taxon>
        <taxon>Teleostei</taxon>
        <taxon>Neoteleostei</taxon>
        <taxon>Acanthomorphata</taxon>
        <taxon>Ovalentaria</taxon>
        <taxon>Atherinomorphae</taxon>
        <taxon>Cyprinodontiformes</taxon>
        <taxon>Goodeidae</taxon>
        <taxon>Ataeniobius</taxon>
    </lineage>
</organism>
<reference evidence="5 6" key="1">
    <citation type="submission" date="2021-07" db="EMBL/GenBank/DDBJ databases">
        <authorList>
            <person name="Palmer J.M."/>
        </authorList>
    </citation>
    <scope>NUCLEOTIDE SEQUENCE [LARGE SCALE GENOMIC DNA]</scope>
    <source>
        <strain evidence="5 6">AT_MEX2019</strain>
        <tissue evidence="5">Muscle</tissue>
    </source>
</reference>
<keyword evidence="5" id="KW-0418">Kinase</keyword>
<proteinExistence type="inferred from homology"/>
<dbReference type="PANTHER" id="PTHR18935">
    <property type="entry name" value="GOLGIN SUBFAMILY A MEMBER 4-LIKE ISOFORM X1"/>
    <property type="match status" value="1"/>
</dbReference>
<dbReference type="PANTHER" id="PTHR18935:SF9">
    <property type="entry name" value="JANUS KINASE AND MICROTUBULE-INTERACTING PROTEIN 3"/>
    <property type="match status" value="1"/>
</dbReference>
<evidence type="ECO:0000256" key="2">
    <source>
        <dbReference type="ARBA" id="ARBA00023054"/>
    </source>
</evidence>
<name>A0ABU7AYC0_9TELE</name>
<protein>
    <submittedName>
        <fullName evidence="5">Janus kinase and microtubule-interacting protein 3</fullName>
    </submittedName>
</protein>
<keyword evidence="5" id="KW-0808">Transferase</keyword>
<evidence type="ECO:0000256" key="3">
    <source>
        <dbReference type="SAM" id="Coils"/>
    </source>
</evidence>
<evidence type="ECO:0000259" key="4">
    <source>
        <dbReference type="Pfam" id="PF16034"/>
    </source>
</evidence>
<accession>A0ABU7AYC0</accession>